<dbReference type="GeneID" id="129793730"/>
<dbReference type="KEGG" id="lll:129793730"/>
<dbReference type="EMBL" id="AJWK01013307">
    <property type="status" value="NOT_ANNOTATED_CDS"/>
    <property type="molecule type" value="Genomic_DNA"/>
</dbReference>
<feature type="compositionally biased region" description="Basic and acidic residues" evidence="1">
    <location>
        <begin position="106"/>
        <end position="129"/>
    </location>
</feature>
<keyword evidence="2" id="KW-0812">Transmembrane</keyword>
<dbReference type="VEuPathDB" id="VectorBase:LLONM1_007308"/>
<proteinExistence type="predicted"/>
<dbReference type="AlphaFoldDB" id="A0A1B0CIG0"/>
<name>A0A1B0CIG0_LUTLO</name>
<feature type="region of interest" description="Disordered" evidence="1">
    <location>
        <begin position="92"/>
        <end position="135"/>
    </location>
</feature>
<keyword evidence="2" id="KW-0472">Membrane</keyword>
<keyword evidence="2" id="KW-1133">Transmembrane helix</keyword>
<protein>
    <submittedName>
        <fullName evidence="3">Uncharacterized protein</fullName>
    </submittedName>
</protein>
<dbReference type="Proteomes" id="UP000092461">
    <property type="component" value="Unassembled WGS sequence"/>
</dbReference>
<dbReference type="EMBL" id="AJWK01013308">
    <property type="status" value="NOT_ANNOTATED_CDS"/>
    <property type="molecule type" value="Genomic_DNA"/>
</dbReference>
<dbReference type="RefSeq" id="XP_055689948.1">
    <property type="nucleotide sequence ID" value="XM_055833973.1"/>
</dbReference>
<feature type="transmembrane region" description="Helical" evidence="2">
    <location>
        <begin position="65"/>
        <end position="83"/>
    </location>
</feature>
<dbReference type="EnsemblMetazoa" id="LLOJ004222-RA">
    <property type="protein sequence ID" value="LLOJ004222-PA"/>
    <property type="gene ID" value="LLOJ004222"/>
</dbReference>
<sequence>MSEEAGEAPLPNLDNLRKLMKSGDFKMPKLDDLLKVLDKMDLPEDQKEKLRQNLIDNKFTPRPNYLIFIITVSILLLIFVFIGRKLYRHLKAKEEKQSGKKKVKEGKKGSKQPKEDSKKGKKSQDDREKSPKKKK</sequence>
<keyword evidence="4" id="KW-1185">Reference proteome</keyword>
<evidence type="ECO:0000256" key="1">
    <source>
        <dbReference type="SAM" id="MobiDB-lite"/>
    </source>
</evidence>
<dbReference type="VEuPathDB" id="VectorBase:LLOJ004222"/>
<organism evidence="3 4">
    <name type="scientific">Lutzomyia longipalpis</name>
    <name type="common">Sand fly</name>
    <dbReference type="NCBI Taxonomy" id="7200"/>
    <lineage>
        <taxon>Eukaryota</taxon>
        <taxon>Metazoa</taxon>
        <taxon>Ecdysozoa</taxon>
        <taxon>Arthropoda</taxon>
        <taxon>Hexapoda</taxon>
        <taxon>Insecta</taxon>
        <taxon>Pterygota</taxon>
        <taxon>Neoptera</taxon>
        <taxon>Endopterygota</taxon>
        <taxon>Diptera</taxon>
        <taxon>Nematocera</taxon>
        <taxon>Psychodoidea</taxon>
        <taxon>Psychodidae</taxon>
        <taxon>Lutzomyia</taxon>
        <taxon>Lutzomyia</taxon>
    </lineage>
</organism>
<accession>A0A1B0CIG0</accession>
<reference evidence="3" key="1">
    <citation type="submission" date="2020-05" db="UniProtKB">
        <authorList>
            <consortium name="EnsemblMetazoa"/>
        </authorList>
    </citation>
    <scope>IDENTIFICATION</scope>
    <source>
        <strain evidence="3">Jacobina</strain>
    </source>
</reference>
<evidence type="ECO:0000256" key="2">
    <source>
        <dbReference type="SAM" id="Phobius"/>
    </source>
</evidence>
<evidence type="ECO:0000313" key="3">
    <source>
        <dbReference type="EnsemblMetazoa" id="LLOJ004222-PA"/>
    </source>
</evidence>
<evidence type="ECO:0000313" key="4">
    <source>
        <dbReference type="Proteomes" id="UP000092461"/>
    </source>
</evidence>